<feature type="transmembrane region" description="Helical" evidence="6">
    <location>
        <begin position="733"/>
        <end position="761"/>
    </location>
</feature>
<comment type="caution">
    <text evidence="8">The sequence shown here is derived from an EMBL/GenBank/DDBJ whole genome shotgun (WGS) entry which is preliminary data.</text>
</comment>
<keyword evidence="2" id="KW-1003">Cell membrane</keyword>
<gene>
    <name evidence="8" type="ORF">LX69_01803</name>
</gene>
<evidence type="ECO:0000256" key="2">
    <source>
        <dbReference type="ARBA" id="ARBA00022475"/>
    </source>
</evidence>
<evidence type="ECO:0000313" key="8">
    <source>
        <dbReference type="EMBL" id="PZX16733.1"/>
    </source>
</evidence>
<evidence type="ECO:0000256" key="3">
    <source>
        <dbReference type="ARBA" id="ARBA00022692"/>
    </source>
</evidence>
<dbReference type="AlphaFoldDB" id="A0A2W7NAR4"/>
<dbReference type="InterPro" id="IPR000731">
    <property type="entry name" value="SSD"/>
</dbReference>
<dbReference type="SUPFAM" id="SSF82866">
    <property type="entry name" value="Multidrug efflux transporter AcrB transmembrane domain"/>
    <property type="match status" value="2"/>
</dbReference>
<evidence type="ECO:0000256" key="5">
    <source>
        <dbReference type="ARBA" id="ARBA00023136"/>
    </source>
</evidence>
<dbReference type="PROSITE" id="PS50156">
    <property type="entry name" value="SSD"/>
    <property type="match status" value="1"/>
</dbReference>
<dbReference type="OrthoDB" id="9805018at2"/>
<feature type="transmembrane region" description="Helical" evidence="6">
    <location>
        <begin position="219"/>
        <end position="238"/>
    </location>
</feature>
<feature type="domain" description="SSD" evidence="7">
    <location>
        <begin position="243"/>
        <end position="370"/>
    </location>
</feature>
<organism evidence="8 9">
    <name type="scientific">Breznakibacter xylanolyticus</name>
    <dbReference type="NCBI Taxonomy" id="990"/>
    <lineage>
        <taxon>Bacteria</taxon>
        <taxon>Pseudomonadati</taxon>
        <taxon>Bacteroidota</taxon>
        <taxon>Bacteroidia</taxon>
        <taxon>Marinilabiliales</taxon>
        <taxon>Marinilabiliaceae</taxon>
        <taxon>Breznakibacter</taxon>
    </lineage>
</organism>
<feature type="transmembrane region" description="Helical" evidence="6">
    <location>
        <begin position="245"/>
        <end position="265"/>
    </location>
</feature>
<protein>
    <recommendedName>
        <fullName evidence="7">SSD domain-containing protein</fullName>
    </recommendedName>
</protein>
<keyword evidence="3 6" id="KW-0812">Transmembrane</keyword>
<keyword evidence="5 6" id="KW-0472">Membrane</keyword>
<proteinExistence type="predicted"/>
<feature type="transmembrane region" description="Helical" evidence="6">
    <location>
        <begin position="710"/>
        <end position="727"/>
    </location>
</feature>
<feature type="transmembrane region" description="Helical" evidence="6">
    <location>
        <begin position="271"/>
        <end position="292"/>
    </location>
</feature>
<feature type="transmembrane region" description="Helical" evidence="6">
    <location>
        <begin position="634"/>
        <end position="656"/>
    </location>
</feature>
<name>A0A2W7NAR4_9BACT</name>
<feature type="transmembrane region" description="Helical" evidence="6">
    <location>
        <begin position="349"/>
        <end position="372"/>
    </location>
</feature>
<evidence type="ECO:0000256" key="1">
    <source>
        <dbReference type="ARBA" id="ARBA00004651"/>
    </source>
</evidence>
<dbReference type="InterPro" id="IPR004869">
    <property type="entry name" value="MMPL_dom"/>
</dbReference>
<dbReference type="Proteomes" id="UP000249239">
    <property type="component" value="Unassembled WGS sequence"/>
</dbReference>
<dbReference type="InterPro" id="IPR050545">
    <property type="entry name" value="Mycobact_MmpL"/>
</dbReference>
<evidence type="ECO:0000259" key="7">
    <source>
        <dbReference type="PROSITE" id="PS50156"/>
    </source>
</evidence>
<evidence type="ECO:0000256" key="4">
    <source>
        <dbReference type="ARBA" id="ARBA00022989"/>
    </source>
</evidence>
<feature type="transmembrane region" description="Helical" evidence="6">
    <location>
        <begin position="393"/>
        <end position="420"/>
    </location>
</feature>
<feature type="transmembrane region" description="Helical" evidence="6">
    <location>
        <begin position="604"/>
        <end position="627"/>
    </location>
</feature>
<dbReference type="GO" id="GO:0005886">
    <property type="term" value="C:plasma membrane"/>
    <property type="evidence" value="ECO:0007669"/>
    <property type="project" value="UniProtKB-SubCell"/>
</dbReference>
<reference evidence="8 9" key="1">
    <citation type="submission" date="2018-06" db="EMBL/GenBank/DDBJ databases">
        <title>Genomic Encyclopedia of Archaeal and Bacterial Type Strains, Phase II (KMG-II): from individual species to whole genera.</title>
        <authorList>
            <person name="Goeker M."/>
        </authorList>
    </citation>
    <scope>NUCLEOTIDE SEQUENCE [LARGE SCALE GENOMIC DNA]</scope>
    <source>
        <strain evidence="8 9">DSM 6779</strain>
    </source>
</reference>
<dbReference type="EMBL" id="QKZK01000012">
    <property type="protein sequence ID" value="PZX16733.1"/>
    <property type="molecule type" value="Genomic_DNA"/>
</dbReference>
<dbReference type="RefSeq" id="WP_111445594.1">
    <property type="nucleotide sequence ID" value="NZ_QKZK01000012.1"/>
</dbReference>
<feature type="transmembrane region" description="Helical" evidence="6">
    <location>
        <begin position="662"/>
        <end position="682"/>
    </location>
</feature>
<evidence type="ECO:0000256" key="6">
    <source>
        <dbReference type="SAM" id="Phobius"/>
    </source>
</evidence>
<evidence type="ECO:0000313" key="9">
    <source>
        <dbReference type="Proteomes" id="UP000249239"/>
    </source>
</evidence>
<accession>A0A2W7NAR4</accession>
<keyword evidence="9" id="KW-1185">Reference proteome</keyword>
<comment type="subcellular location">
    <subcellularLocation>
        <location evidence="1">Cell membrane</location>
        <topology evidence="1">Multi-pass membrane protein</topology>
    </subcellularLocation>
</comment>
<feature type="transmembrane region" description="Helical" evidence="6">
    <location>
        <begin position="321"/>
        <end position="343"/>
    </location>
</feature>
<keyword evidence="4 6" id="KW-1133">Transmembrane helix</keyword>
<dbReference type="Gene3D" id="1.20.1640.10">
    <property type="entry name" value="Multidrug efflux transporter AcrB transmembrane domain"/>
    <property type="match status" value="2"/>
</dbReference>
<dbReference type="PANTHER" id="PTHR33406">
    <property type="entry name" value="MEMBRANE PROTEIN MJ1562-RELATED"/>
    <property type="match status" value="1"/>
</dbReference>
<dbReference type="PANTHER" id="PTHR33406:SF12">
    <property type="entry name" value="BLR2997 PROTEIN"/>
    <property type="match status" value="1"/>
</dbReference>
<sequence length="797" mass="90009">MWTWIARLILRNRIPFLVALGLVTLFMGYQARKIEMSYQYAALLPKEDSTYVEYENFIKTFGNESNLVVFGIQDDQFFKLRNFQEWLNLTASLKKIHGVTAVLSAAQAYDLVKNVDERKFEVKPLFPDNVFYQTELDSLRHRFESLPFYREVLYNSQTHAYLLAITLDNQILASKDRVRLIEEIKQLGTEFEVRTKRQLHYSGMPYIRVTTAEMIKSELNMFILLTLAVTALIIFLFFRSFKVVIYSMLVVGISVVWALGIQSMLGYRITILTGMIPPLLIVIGIPNVVYLLNKYHHEFRIHGNQIKALQRVIRKIGNATFMTNLTTALGFGTFIFTSSRILVEFGVVASINIIGIFVISILLIPIIFSFVGAPAEKHVKHLDSQFSVRIINWLVGVSLNFRKGVFIAVGIIIVVSIWGISKIHTTGYMLDDIQHDDPLYLDLKFFEANFNGLMPLEVVIDTKRPNGILRGNTLKKMDELETRLSAMPEISKPLSLTQVVKFARQAFFNGREQHFKVPSTEERNFILSYVAKGGQAQGDLIRSFIDSTRQSARISFRMKDVGTTHMKELDAQIRSVVDSVFVKDNFDVLITGGSVVSFKGTSYLISNLMTSVLLAVFLIAVFMALMFRSWRMVVISLIPNVLPLMVTAALMGFFNVPIKPSTILVFSIAFGISVDGTIHYLAKYRQELGQTNWSIRAAVVLATKETGVSMVYTATILFFGFGIFSASDFGGTVALGTLVAITLVIALISNLILLPSVLLGLEKLATDRSFSEPLLQIYDEEEDIDPKFLKIARKDEA</sequence>
<dbReference type="Pfam" id="PF03176">
    <property type="entry name" value="MMPL"/>
    <property type="match status" value="2"/>
</dbReference>